<keyword evidence="5" id="KW-1185">Reference proteome</keyword>
<protein>
    <recommendedName>
        <fullName evidence="3">Pyrrolo-quinoline quinone repeat domain-containing protein</fullName>
    </recommendedName>
</protein>
<evidence type="ECO:0000256" key="1">
    <source>
        <dbReference type="SAM" id="MobiDB-lite"/>
    </source>
</evidence>
<feature type="domain" description="Pyrrolo-quinoline quinone repeat" evidence="3">
    <location>
        <begin position="646"/>
        <end position="728"/>
    </location>
</feature>
<dbReference type="InterPro" id="IPR015943">
    <property type="entry name" value="WD40/YVTN_repeat-like_dom_sf"/>
</dbReference>
<dbReference type="Pfam" id="PF13360">
    <property type="entry name" value="PQQ_2"/>
    <property type="match status" value="4"/>
</dbReference>
<dbReference type="InterPro" id="IPR018391">
    <property type="entry name" value="PQQ_b-propeller_rpt"/>
</dbReference>
<dbReference type="PANTHER" id="PTHR34512:SF30">
    <property type="entry name" value="OUTER MEMBRANE PROTEIN ASSEMBLY FACTOR BAMB"/>
    <property type="match status" value="1"/>
</dbReference>
<feature type="domain" description="Pyrrolo-quinoline quinone repeat" evidence="3">
    <location>
        <begin position="137"/>
        <end position="243"/>
    </location>
</feature>
<dbReference type="Gene3D" id="2.40.10.480">
    <property type="match status" value="2"/>
</dbReference>
<dbReference type="SUPFAM" id="SSF50998">
    <property type="entry name" value="Quinoprotein alcohol dehydrogenase-like"/>
    <property type="match status" value="2"/>
</dbReference>
<feature type="domain" description="Pyrrolo-quinoline quinone repeat" evidence="3">
    <location>
        <begin position="264"/>
        <end position="351"/>
    </location>
</feature>
<feature type="transmembrane region" description="Helical" evidence="2">
    <location>
        <begin position="20"/>
        <end position="41"/>
    </location>
</feature>
<dbReference type="Proteomes" id="UP000244727">
    <property type="component" value="Chromosome"/>
</dbReference>
<evidence type="ECO:0000313" key="4">
    <source>
        <dbReference type="EMBL" id="AWB27356.1"/>
    </source>
</evidence>
<keyword evidence="2" id="KW-0812">Transmembrane</keyword>
<proteinExistence type="predicted"/>
<feature type="compositionally biased region" description="Gly residues" evidence="1">
    <location>
        <begin position="53"/>
        <end position="64"/>
    </location>
</feature>
<dbReference type="KEGG" id="harc:HARCEL1_06395"/>
<evidence type="ECO:0000313" key="5">
    <source>
        <dbReference type="Proteomes" id="UP000244727"/>
    </source>
</evidence>
<keyword evidence="2" id="KW-1133">Transmembrane helix</keyword>
<dbReference type="Gene3D" id="2.60.40.10">
    <property type="entry name" value="Immunoglobulins"/>
    <property type="match status" value="1"/>
</dbReference>
<dbReference type="Gene3D" id="2.130.10.10">
    <property type="entry name" value="YVTN repeat-like/Quinoprotein amine dehydrogenase"/>
    <property type="match status" value="1"/>
</dbReference>
<dbReference type="InterPro" id="IPR013783">
    <property type="entry name" value="Ig-like_fold"/>
</dbReference>
<evidence type="ECO:0000259" key="3">
    <source>
        <dbReference type="Pfam" id="PF13360"/>
    </source>
</evidence>
<dbReference type="EMBL" id="CP028858">
    <property type="protein sequence ID" value="AWB27356.1"/>
    <property type="molecule type" value="Genomic_DNA"/>
</dbReference>
<organism evidence="4 5">
    <name type="scientific">Halococcoides cellulosivorans</name>
    <dbReference type="NCBI Taxonomy" id="1679096"/>
    <lineage>
        <taxon>Archaea</taxon>
        <taxon>Methanobacteriati</taxon>
        <taxon>Methanobacteriota</taxon>
        <taxon>Stenosarchaea group</taxon>
        <taxon>Halobacteria</taxon>
        <taxon>Halobacteriales</taxon>
        <taxon>Haloarculaceae</taxon>
        <taxon>Halococcoides</taxon>
    </lineage>
</organism>
<dbReference type="InterPro" id="IPR011047">
    <property type="entry name" value="Quinoprotein_ADH-like_sf"/>
</dbReference>
<dbReference type="SMART" id="SM00564">
    <property type="entry name" value="PQQ"/>
    <property type="match status" value="13"/>
</dbReference>
<dbReference type="InterPro" id="IPR002372">
    <property type="entry name" value="PQQ_rpt_dom"/>
</dbReference>
<reference evidence="4 5" key="1">
    <citation type="submission" date="2018-04" db="EMBL/GenBank/DDBJ databases">
        <title>Halococcoides cellulosivorans gen. nov., sp. nov., an extremely halophilic cellulose-utilizing haloarchaeon from hypersaline lakes.</title>
        <authorList>
            <person name="Sorokin D.Y."/>
            <person name="Toshchakov S.V."/>
            <person name="Samarov N.I."/>
            <person name="Korzhenkov A."/>
            <person name="Kublanov I.V."/>
        </authorList>
    </citation>
    <scope>NUCLEOTIDE SEQUENCE [LARGE SCALE GENOMIC DNA]</scope>
    <source>
        <strain evidence="4 5">HArcel1</strain>
    </source>
</reference>
<dbReference type="Gene3D" id="2.140.10.10">
    <property type="entry name" value="Quinoprotein alcohol dehydrogenase-like superfamily"/>
    <property type="match status" value="1"/>
</dbReference>
<gene>
    <name evidence="4" type="ORF">HARCEL1_06395</name>
</gene>
<sequence length="843" mass="90376">MNAALSFDFDRPVQRSSSSIVRIAVLVVLVTVALLVIGGTVGTASADSAHDGTAGGELDGGAGPSIGPNESVGVRTDAAIYVVDDNGTVRALDREGGRERWRVALDGQDPTAIEEAYGSLYVTAQTPGPDGRNLTSYAIDAQTGRIQWTTDLRGACVQTTHVGNGTVLVSTLGCLRVPERDLTQDRVTALDAVDGSIEWQSAFRREGIHETAVSNGRLFLQSDSIQAVDIDTGVVEWHRDRIGGFNMILANETIYATIPADYASESDSVVALDRATGRTRWRTNATDVGYDPLALGPRELFVFTGFYTQEADQLLALDRETGRIHAKRTDFDPDSDTPIELNGSNLSIQWHSLSVSPADSTVRSNDSGPRWPDARMTVDRSGEEIRVSATESLTPGSTIERTTWWVDGEQRATDESTITVDPPAVGSQTVRLAITDGRGRTDTRRRRIAARGAPGTERWQQFLGSPSGTAPVTDGERFYARSTASVVAVDAETGAERWNRSTPSMSIEPGVGSGVVAIMLNGAHTIAVDAQTGDRRWERELTEGWATGVAPPTVAFGVAYVDQSGLYALDVETGSIRWHKPGGPHPDTRPRVAGNSLIVRSDDIHADRGNLTALDPGTGQQRWRRQLNEWDAPVATSSEAVYVFDDDTLGAYDAETGDERWSRAVSDLDGRPTALTHDGSALYVSTDPAIVALDAATGDRRWRTPIDGGGLSPATAAGNRVYVGTNNGAGLSEGAIDPGSRANRSLIAIENGSMVWTRTVRAPIYSRPAVANGTVAISSWDGSIVGVHASADRSDSASSASRAAFSYPWWHVARYPWMHRSATVAIVGLVFVVLVGIVVWRRR</sequence>
<dbReference type="Gene3D" id="2.40.128.630">
    <property type="match status" value="1"/>
</dbReference>
<feature type="region of interest" description="Disordered" evidence="1">
    <location>
        <begin position="46"/>
        <end position="71"/>
    </location>
</feature>
<name>A0A2R4X0P9_9EURY</name>
<evidence type="ECO:0000256" key="2">
    <source>
        <dbReference type="SAM" id="Phobius"/>
    </source>
</evidence>
<feature type="domain" description="Pyrrolo-quinoline quinone repeat" evidence="3">
    <location>
        <begin position="484"/>
        <end position="628"/>
    </location>
</feature>
<accession>A0A2R4X0P9</accession>
<dbReference type="AlphaFoldDB" id="A0A2R4X0P9"/>
<dbReference type="PANTHER" id="PTHR34512">
    <property type="entry name" value="CELL SURFACE PROTEIN"/>
    <property type="match status" value="1"/>
</dbReference>
<feature type="transmembrane region" description="Helical" evidence="2">
    <location>
        <begin position="822"/>
        <end position="840"/>
    </location>
</feature>
<keyword evidence="2" id="KW-0472">Membrane</keyword>